<dbReference type="GO" id="GO:0009432">
    <property type="term" value="P:SOS response"/>
    <property type="evidence" value="ECO:0007669"/>
    <property type="project" value="UniProtKB-KW"/>
</dbReference>
<dbReference type="GO" id="GO:0006289">
    <property type="term" value="P:nucleotide-excision repair"/>
    <property type="evidence" value="ECO:0007669"/>
    <property type="project" value="InterPro"/>
</dbReference>
<evidence type="ECO:0000256" key="14">
    <source>
        <dbReference type="ARBA" id="ARBA00042732"/>
    </source>
</evidence>
<evidence type="ECO:0000256" key="15">
    <source>
        <dbReference type="ARBA" id="ARBA00049244"/>
    </source>
</evidence>
<dbReference type="STRING" id="233100.SAMN05216526_0157"/>
<dbReference type="CDD" id="cd06127">
    <property type="entry name" value="DEDDh"/>
    <property type="match status" value="1"/>
</dbReference>
<evidence type="ECO:0000256" key="3">
    <source>
        <dbReference type="ARBA" id="ARBA00022763"/>
    </source>
</evidence>
<dbReference type="InterPro" id="IPR047296">
    <property type="entry name" value="GIY-YIG_UvrC_Cho"/>
</dbReference>
<evidence type="ECO:0000256" key="13">
    <source>
        <dbReference type="ARBA" id="ARBA00042138"/>
    </source>
</evidence>
<dbReference type="PANTHER" id="PTHR30562:SF10">
    <property type="entry name" value="EXCINUCLEASE CHO"/>
    <property type="match status" value="1"/>
</dbReference>
<dbReference type="PANTHER" id="PTHR30562">
    <property type="entry name" value="UVRC/OXIDOREDUCTASE"/>
    <property type="match status" value="1"/>
</dbReference>
<keyword evidence="7" id="KW-0267">Excision nuclease</keyword>
<evidence type="ECO:0000256" key="6">
    <source>
        <dbReference type="ARBA" id="ARBA00022839"/>
    </source>
</evidence>
<organism evidence="17 18">
    <name type="scientific">Ectothiorhodosinus mongolicus</name>
    <dbReference type="NCBI Taxonomy" id="233100"/>
    <lineage>
        <taxon>Bacteria</taxon>
        <taxon>Pseudomonadati</taxon>
        <taxon>Pseudomonadota</taxon>
        <taxon>Gammaproteobacteria</taxon>
        <taxon>Chromatiales</taxon>
        <taxon>Ectothiorhodospiraceae</taxon>
        <taxon>Ectothiorhodosinus</taxon>
    </lineage>
</organism>
<dbReference type="CDD" id="cd10434">
    <property type="entry name" value="GIY-YIG_UvrC_Cho"/>
    <property type="match status" value="1"/>
</dbReference>
<keyword evidence="2" id="KW-0540">Nuclease</keyword>
<dbReference type="GO" id="GO:0004527">
    <property type="term" value="F:exonuclease activity"/>
    <property type="evidence" value="ECO:0007669"/>
    <property type="project" value="UniProtKB-KW"/>
</dbReference>
<dbReference type="SMART" id="SM00465">
    <property type="entry name" value="GIYc"/>
    <property type="match status" value="1"/>
</dbReference>
<dbReference type="RefSeq" id="WP_084178565.1">
    <property type="nucleotide sequence ID" value="NZ_CP023018.1"/>
</dbReference>
<dbReference type="InterPro" id="IPR012337">
    <property type="entry name" value="RNaseH-like_sf"/>
</dbReference>
<keyword evidence="6" id="KW-0269">Exonuclease</keyword>
<dbReference type="Gene3D" id="3.30.420.10">
    <property type="entry name" value="Ribonuclease H-like superfamily/Ribonuclease H"/>
    <property type="match status" value="1"/>
</dbReference>
<dbReference type="Gene3D" id="3.40.1440.10">
    <property type="entry name" value="GIY-YIG endonuclease"/>
    <property type="match status" value="1"/>
</dbReference>
<dbReference type="Proteomes" id="UP000223759">
    <property type="component" value="Unassembled WGS sequence"/>
</dbReference>
<dbReference type="GO" id="GO:0009380">
    <property type="term" value="C:excinuclease repair complex"/>
    <property type="evidence" value="ECO:0007669"/>
    <property type="project" value="TreeGrafter"/>
</dbReference>
<accession>A0A1R3VMC6</accession>
<dbReference type="InterPro" id="IPR000305">
    <property type="entry name" value="GIY-YIG_endonuc"/>
</dbReference>
<dbReference type="SMART" id="SM00479">
    <property type="entry name" value="EXOIII"/>
    <property type="match status" value="1"/>
</dbReference>
<gene>
    <name evidence="17" type="ORF">SAMN05216526_0157</name>
</gene>
<evidence type="ECO:0000256" key="9">
    <source>
        <dbReference type="ARBA" id="ARBA00023236"/>
    </source>
</evidence>
<feature type="domain" description="GIY-YIG" evidence="16">
    <location>
        <begin position="217"/>
        <end position="295"/>
    </location>
</feature>
<evidence type="ECO:0000256" key="1">
    <source>
        <dbReference type="ARBA" id="ARBA00012417"/>
    </source>
</evidence>
<dbReference type="SUPFAM" id="SSF82771">
    <property type="entry name" value="GIY-YIG endonuclease"/>
    <property type="match status" value="1"/>
</dbReference>
<comment type="subunit">
    <text evidence="11">DNA polymerase III contains a core (composed of alpha, epsilon and theta chains) that associates with a tau subunit. This core dimerizes to form the POLIII' complex. PolIII' associates with the gamma complex (composed of gamma, delta, delta', psi and chi chains) and with the beta chain to form the complete DNA polymerase III complex.</text>
</comment>
<dbReference type="PROSITE" id="PS50164">
    <property type="entry name" value="GIY_YIG"/>
    <property type="match status" value="1"/>
</dbReference>
<dbReference type="GO" id="GO:0006260">
    <property type="term" value="P:DNA replication"/>
    <property type="evidence" value="ECO:0007669"/>
    <property type="project" value="InterPro"/>
</dbReference>
<keyword evidence="8" id="KW-0234">DNA repair</keyword>
<evidence type="ECO:0000259" key="16">
    <source>
        <dbReference type="PROSITE" id="PS50164"/>
    </source>
</evidence>
<keyword evidence="3" id="KW-0227">DNA damage</keyword>
<reference evidence="17 18" key="1">
    <citation type="submission" date="2017-01" db="EMBL/GenBank/DDBJ databases">
        <authorList>
            <person name="Mah S.A."/>
            <person name="Swanson W.J."/>
            <person name="Moy G.W."/>
            <person name="Vacquier V.D."/>
        </authorList>
    </citation>
    <scope>NUCLEOTIDE SEQUENCE [LARGE SCALE GENOMIC DNA]</scope>
    <source>
        <strain evidence="17 18">M9</strain>
    </source>
</reference>
<proteinExistence type="predicted"/>
<dbReference type="SUPFAM" id="SSF53098">
    <property type="entry name" value="Ribonuclease H-like"/>
    <property type="match status" value="1"/>
</dbReference>
<dbReference type="InterPro" id="IPR013520">
    <property type="entry name" value="Ribonucl_H"/>
</dbReference>
<dbReference type="EMBL" id="FTPK01000001">
    <property type="protein sequence ID" value="SIT65707.1"/>
    <property type="molecule type" value="Genomic_DNA"/>
</dbReference>
<comment type="function">
    <text evidence="10">DNA polymerase III is a complex, multichain enzyme responsible for most of the replicative synthesis in bacteria. The epsilon subunit contain the editing function and is a proofreading 3'-5' exonuclease.</text>
</comment>
<dbReference type="GO" id="GO:0003677">
    <property type="term" value="F:DNA binding"/>
    <property type="evidence" value="ECO:0007669"/>
    <property type="project" value="InterPro"/>
</dbReference>
<name>A0A1R3VMC6_9GAMM</name>
<dbReference type="InterPro" id="IPR050066">
    <property type="entry name" value="UvrABC_protein_C"/>
</dbReference>
<dbReference type="AlphaFoldDB" id="A0A1R3VMC6"/>
<dbReference type="InterPro" id="IPR035901">
    <property type="entry name" value="GIY-YIG_endonuc_sf"/>
</dbReference>
<dbReference type="NCBIfam" id="TIGR00573">
    <property type="entry name" value="dnaq"/>
    <property type="match status" value="1"/>
</dbReference>
<evidence type="ECO:0000256" key="4">
    <source>
        <dbReference type="ARBA" id="ARBA00022769"/>
    </source>
</evidence>
<dbReference type="InterPro" id="IPR006054">
    <property type="entry name" value="DnaQ"/>
</dbReference>
<evidence type="ECO:0000256" key="8">
    <source>
        <dbReference type="ARBA" id="ARBA00023204"/>
    </source>
</evidence>
<evidence type="ECO:0000256" key="12">
    <source>
        <dbReference type="ARBA" id="ARBA00040756"/>
    </source>
</evidence>
<comment type="catalytic activity">
    <reaction evidence="15">
        <text>DNA(n) + a 2'-deoxyribonucleoside 5'-triphosphate = DNA(n+1) + diphosphate</text>
        <dbReference type="Rhea" id="RHEA:22508"/>
        <dbReference type="Rhea" id="RHEA-COMP:17339"/>
        <dbReference type="Rhea" id="RHEA-COMP:17340"/>
        <dbReference type="ChEBI" id="CHEBI:33019"/>
        <dbReference type="ChEBI" id="CHEBI:61560"/>
        <dbReference type="ChEBI" id="CHEBI:173112"/>
        <dbReference type="EC" id="2.7.7.7"/>
    </reaction>
</comment>
<evidence type="ECO:0000313" key="17">
    <source>
        <dbReference type="EMBL" id="SIT65707.1"/>
    </source>
</evidence>
<evidence type="ECO:0000256" key="7">
    <source>
        <dbReference type="ARBA" id="ARBA00022881"/>
    </source>
</evidence>
<evidence type="ECO:0000256" key="5">
    <source>
        <dbReference type="ARBA" id="ARBA00022801"/>
    </source>
</evidence>
<evidence type="ECO:0000313" key="18">
    <source>
        <dbReference type="Proteomes" id="UP000223759"/>
    </source>
</evidence>
<dbReference type="InterPro" id="IPR036397">
    <property type="entry name" value="RNaseH_sf"/>
</dbReference>
<dbReference type="GO" id="GO:0003887">
    <property type="term" value="F:DNA-directed DNA polymerase activity"/>
    <property type="evidence" value="ECO:0007669"/>
    <property type="project" value="UniProtKB-EC"/>
</dbReference>
<dbReference type="EC" id="2.7.7.7" evidence="1"/>
<dbReference type="OrthoDB" id="5497329at2"/>
<keyword evidence="4" id="KW-0228">DNA excision</keyword>
<dbReference type="Pfam" id="PF01541">
    <property type="entry name" value="GIY-YIG"/>
    <property type="match status" value="1"/>
</dbReference>
<evidence type="ECO:0000256" key="11">
    <source>
        <dbReference type="ARBA" id="ARBA00026073"/>
    </source>
</evidence>
<keyword evidence="5" id="KW-0378">Hydrolase</keyword>
<evidence type="ECO:0000256" key="10">
    <source>
        <dbReference type="ARBA" id="ARBA00025483"/>
    </source>
</evidence>
<keyword evidence="18" id="KW-1185">Reference proteome</keyword>
<protein>
    <recommendedName>
        <fullName evidence="12">Excinuclease cho</fullName>
        <ecNumber evidence="1">2.7.7.7</ecNumber>
    </recommendedName>
    <alternativeName>
        <fullName evidence="14">Endonuclease cho</fullName>
    </alternativeName>
    <alternativeName>
        <fullName evidence="13">UvrC homolog protein</fullName>
    </alternativeName>
</protein>
<dbReference type="Pfam" id="PF00929">
    <property type="entry name" value="RNase_T"/>
    <property type="match status" value="1"/>
</dbReference>
<evidence type="ECO:0000256" key="2">
    <source>
        <dbReference type="ARBA" id="ARBA00022722"/>
    </source>
</evidence>
<dbReference type="FunFam" id="3.30.420.10:FF:000045">
    <property type="entry name" value="3'-5' exonuclease DinG"/>
    <property type="match status" value="1"/>
</dbReference>
<keyword evidence="9" id="KW-0742">SOS response</keyword>
<sequence>MPKNTKTPQKTHQHWGRTPFLRPLVCLDLETTGSNPVRDRIIEVGLWRYETDGEVSHYTQLLQPGVYLPPGITALTGIRAQDLEEAPNFEDIADTLSSYLDNAIIAAHNARFDLGFLRQAFKRLDRTLSNPVLCTVKLSRALHPGIKGHSLDAVIARHNLACERRHRASDDARIVGEFIMLMAKQHPERLKEACEQQWARPSLPPALPADALDELPESHGVYLFYGENDLPLYIGKANNLKRRVFDHFRSDHRAPREMRLSQQTQRIDWRETAGEMGALLLEAQLIKEHSPILNRRLRRSRELVTLFWEHGGGQVPQVLRGESPVGEHRWGAFRSVRDAKNVLRSMAQEQGLCLQRLGLEKGRGTCFGAQLGRCRGVCCGRETPAQHDLRLATALQKLRIARWPYPGPIAIKETNGAKTALHVVDQWAYLGSVSDETDWDDLLSTQEVDFDLDIYRLLLKALQGGFGGLEIFQRIDPLGYDPNLSAGVVPQT</sequence>